<accession>A0ABT8PUC1</accession>
<feature type="signal peptide" evidence="2">
    <location>
        <begin position="1"/>
        <end position="23"/>
    </location>
</feature>
<keyword evidence="5" id="KW-1185">Reference proteome</keyword>
<organism evidence="4 5">
    <name type="scientific">Citrobacter enshiensis</name>
    <dbReference type="NCBI Taxonomy" id="2971264"/>
    <lineage>
        <taxon>Bacteria</taxon>
        <taxon>Pseudomonadati</taxon>
        <taxon>Pseudomonadota</taxon>
        <taxon>Gammaproteobacteria</taxon>
        <taxon>Enterobacterales</taxon>
        <taxon>Enterobacteriaceae</taxon>
        <taxon>Citrobacter</taxon>
    </lineage>
</organism>
<evidence type="ECO:0000313" key="5">
    <source>
        <dbReference type="Proteomes" id="UP001174867"/>
    </source>
</evidence>
<evidence type="ECO:0000259" key="3">
    <source>
        <dbReference type="Pfam" id="PF07338"/>
    </source>
</evidence>
<keyword evidence="1 2" id="KW-0732">Signal</keyword>
<name>A0ABT8PUC1_9ENTR</name>
<dbReference type="InterPro" id="IPR010854">
    <property type="entry name" value="YdgH/BhsA/McbA-like_dom"/>
</dbReference>
<comment type="caution">
    <text evidence="4">The sequence shown here is derived from an EMBL/GenBank/DDBJ whole genome shotgun (WGS) entry which is preliminary data.</text>
</comment>
<dbReference type="RefSeq" id="WP_301697521.1">
    <property type="nucleotide sequence ID" value="NZ_JAUJYW010000002.1"/>
</dbReference>
<dbReference type="SUPFAM" id="SSF159871">
    <property type="entry name" value="YdgH-like"/>
    <property type="match status" value="1"/>
</dbReference>
<feature type="domain" description="YdgH/BhsA/McbA-like" evidence="3">
    <location>
        <begin position="40"/>
        <end position="86"/>
    </location>
</feature>
<evidence type="ECO:0000256" key="2">
    <source>
        <dbReference type="SAM" id="SignalP"/>
    </source>
</evidence>
<dbReference type="InterPro" id="IPR036275">
    <property type="entry name" value="YdgH-like_sf"/>
</dbReference>
<proteinExistence type="predicted"/>
<dbReference type="Gene3D" id="3.30.1660.10">
    <property type="entry name" value="Flavin-binding protein dodecin"/>
    <property type="match status" value="1"/>
</dbReference>
<dbReference type="EMBL" id="JAUJYW010000002">
    <property type="protein sequence ID" value="MDN8599104.1"/>
    <property type="molecule type" value="Genomic_DNA"/>
</dbReference>
<protein>
    <submittedName>
        <fullName evidence="4">DUF1471 domain-containing protein</fullName>
    </submittedName>
</protein>
<evidence type="ECO:0000256" key="1">
    <source>
        <dbReference type="ARBA" id="ARBA00022729"/>
    </source>
</evidence>
<reference evidence="4 5" key="1">
    <citation type="submission" date="2023-07" db="EMBL/GenBank/DDBJ databases">
        <title>Citrobacter selenititolerans sp. nov., isolated from seleniferous soil.</title>
        <authorList>
            <person name="Zhang S."/>
            <person name="Li K."/>
            <person name="Peng J."/>
            <person name="Wang H."/>
            <person name="Sun J."/>
            <person name="Guo Y."/>
        </authorList>
    </citation>
    <scope>NUCLEOTIDE SEQUENCE [LARGE SCALE GENOMIC DNA]</scope>
    <source>
        <strain evidence="4 5">S2-9</strain>
    </source>
</reference>
<dbReference type="InterPro" id="IPR025543">
    <property type="entry name" value="Dodecin-like"/>
</dbReference>
<feature type="chain" id="PRO_5045765584" evidence="2">
    <location>
        <begin position="24"/>
        <end position="86"/>
    </location>
</feature>
<dbReference type="Pfam" id="PF07338">
    <property type="entry name" value="YdgH_BhsA-like"/>
    <property type="match status" value="1"/>
</dbReference>
<gene>
    <name evidence="4" type="ORF">Q0A17_06715</name>
</gene>
<sequence>MMKNLLHFSIAVILIALPITTFAVDSLTNGNSASHMSGTLTAKGNSIEEVESTLKSEAINSGASAYTITTESNDAGQVYGKATLYK</sequence>
<evidence type="ECO:0000313" key="4">
    <source>
        <dbReference type="EMBL" id="MDN8599104.1"/>
    </source>
</evidence>
<dbReference type="Proteomes" id="UP001174867">
    <property type="component" value="Unassembled WGS sequence"/>
</dbReference>